<reference evidence="11 13" key="2">
    <citation type="journal article" date="2013" name="Nature">
        <title>Insights into bilaterian evolution from three spiralian genomes.</title>
        <authorList>
            <person name="Simakov O."/>
            <person name="Marletaz F."/>
            <person name="Cho S.J."/>
            <person name="Edsinger-Gonzales E."/>
            <person name="Havlak P."/>
            <person name="Hellsten U."/>
            <person name="Kuo D.H."/>
            <person name="Larsson T."/>
            <person name="Lv J."/>
            <person name="Arendt D."/>
            <person name="Savage R."/>
            <person name="Osoegawa K."/>
            <person name="de Jong P."/>
            <person name="Grimwood J."/>
            <person name="Chapman J.A."/>
            <person name="Shapiro H."/>
            <person name="Aerts A."/>
            <person name="Otillar R.P."/>
            <person name="Terry A.Y."/>
            <person name="Boore J.L."/>
            <person name="Grigoriev I.V."/>
            <person name="Lindberg D.R."/>
            <person name="Seaver E.C."/>
            <person name="Weisblat D.A."/>
            <person name="Putnam N.H."/>
            <person name="Rokhsar D.S."/>
        </authorList>
    </citation>
    <scope>NUCLEOTIDE SEQUENCE</scope>
    <source>
        <strain evidence="11 13">I ESC-2004</strain>
    </source>
</reference>
<evidence type="ECO:0000259" key="10">
    <source>
        <dbReference type="Pfam" id="PF09430"/>
    </source>
</evidence>
<evidence type="ECO:0000256" key="9">
    <source>
        <dbReference type="SAM" id="SignalP"/>
    </source>
</evidence>
<dbReference type="InterPro" id="IPR019008">
    <property type="entry name" value="Beta_sandwich_EMC7"/>
</dbReference>
<evidence type="ECO:0000256" key="1">
    <source>
        <dbReference type="ARBA" id="ARBA00004167"/>
    </source>
</evidence>
<evidence type="ECO:0000256" key="3">
    <source>
        <dbReference type="ARBA" id="ARBA00022692"/>
    </source>
</evidence>
<reference evidence="12" key="3">
    <citation type="submission" date="2015-06" db="UniProtKB">
        <authorList>
            <consortium name="EnsemblMetazoa"/>
        </authorList>
    </citation>
    <scope>IDENTIFICATION</scope>
</reference>
<evidence type="ECO:0000313" key="12">
    <source>
        <dbReference type="EnsemblMetazoa" id="CapteP156675"/>
    </source>
</evidence>
<keyword evidence="6 8" id="KW-0472">Membrane</keyword>
<reference evidence="13" key="1">
    <citation type="submission" date="2012-12" db="EMBL/GenBank/DDBJ databases">
        <authorList>
            <person name="Hellsten U."/>
            <person name="Grimwood J."/>
            <person name="Chapman J.A."/>
            <person name="Shapiro H."/>
            <person name="Aerts A."/>
            <person name="Otillar R.P."/>
            <person name="Terry A.Y."/>
            <person name="Boore J.L."/>
            <person name="Simakov O."/>
            <person name="Marletaz F."/>
            <person name="Cho S.-J."/>
            <person name="Edsinger-Gonzales E."/>
            <person name="Havlak P."/>
            <person name="Kuo D.-H."/>
            <person name="Larsson T."/>
            <person name="Lv J."/>
            <person name="Arendt D."/>
            <person name="Savage R."/>
            <person name="Osoegawa K."/>
            <person name="de Jong P."/>
            <person name="Lindberg D.R."/>
            <person name="Seaver E.C."/>
            <person name="Weisblat D.A."/>
            <person name="Putnam N.H."/>
            <person name="Grigoriev I.V."/>
            <person name="Rokhsar D.S."/>
        </authorList>
    </citation>
    <scope>NUCLEOTIDE SEQUENCE</scope>
    <source>
        <strain evidence="13">I ESC-2004</strain>
    </source>
</reference>
<dbReference type="Proteomes" id="UP000014760">
    <property type="component" value="Unassembled WGS sequence"/>
</dbReference>
<dbReference type="EnsemblMetazoa" id="CapteT156675">
    <property type="protein sequence ID" value="CapteP156675"/>
    <property type="gene ID" value="CapteG156675"/>
</dbReference>
<dbReference type="InterPro" id="IPR013784">
    <property type="entry name" value="Carb-bd-like_fold"/>
</dbReference>
<evidence type="ECO:0000256" key="5">
    <source>
        <dbReference type="ARBA" id="ARBA00022989"/>
    </source>
</evidence>
<dbReference type="FunCoup" id="R7UDZ9">
    <property type="interactions" value="1802"/>
</dbReference>
<proteinExistence type="inferred from homology"/>
<evidence type="ECO:0000313" key="11">
    <source>
        <dbReference type="EMBL" id="ELU04326.1"/>
    </source>
</evidence>
<keyword evidence="13" id="KW-1185">Reference proteome</keyword>
<accession>R7UDZ9</accession>
<name>R7UDZ9_CAPTE</name>
<dbReference type="OrthoDB" id="27095at2759"/>
<keyword evidence="4 9" id="KW-0732">Signal</keyword>
<evidence type="ECO:0000256" key="6">
    <source>
        <dbReference type="ARBA" id="ARBA00023136"/>
    </source>
</evidence>
<comment type="similarity">
    <text evidence="2">Belongs to the EMC7 family.</text>
</comment>
<dbReference type="PANTHER" id="PTHR13605:SF4">
    <property type="entry name" value="ER MEMBRANE PROTEIN COMPLEX SUBUNIT 7"/>
    <property type="match status" value="1"/>
</dbReference>
<dbReference type="HOGENOM" id="CLU_073620_1_0_1"/>
<feature type="transmembrane region" description="Helical" evidence="8">
    <location>
        <begin position="152"/>
        <end position="171"/>
    </location>
</feature>
<feature type="chain" id="PRO_5008787924" description="ER membrane protein complex subunit 7 beta-sandwich domain-containing protein" evidence="9">
    <location>
        <begin position="26"/>
        <end position="233"/>
    </location>
</feature>
<organism evidence="11">
    <name type="scientific">Capitella teleta</name>
    <name type="common">Polychaete worm</name>
    <dbReference type="NCBI Taxonomy" id="283909"/>
    <lineage>
        <taxon>Eukaryota</taxon>
        <taxon>Metazoa</taxon>
        <taxon>Spiralia</taxon>
        <taxon>Lophotrochozoa</taxon>
        <taxon>Annelida</taxon>
        <taxon>Polychaeta</taxon>
        <taxon>Sedentaria</taxon>
        <taxon>Scolecida</taxon>
        <taxon>Capitellidae</taxon>
        <taxon>Capitella</taxon>
    </lineage>
</organism>
<feature type="domain" description="ER membrane protein complex subunit 7 beta-sandwich" evidence="10">
    <location>
        <begin position="49"/>
        <end position="160"/>
    </location>
</feature>
<dbReference type="Pfam" id="PF09430">
    <property type="entry name" value="EMC7_beta-sandw"/>
    <property type="match status" value="1"/>
</dbReference>
<evidence type="ECO:0000313" key="13">
    <source>
        <dbReference type="Proteomes" id="UP000014760"/>
    </source>
</evidence>
<gene>
    <name evidence="11" type="ORF">CAPTEDRAFT_156675</name>
</gene>
<feature type="region of interest" description="Disordered" evidence="7">
    <location>
        <begin position="209"/>
        <end position="233"/>
    </location>
</feature>
<protein>
    <recommendedName>
        <fullName evidence="10">ER membrane protein complex subunit 7 beta-sandwich domain-containing protein</fullName>
    </recommendedName>
</protein>
<feature type="compositionally biased region" description="Basic residues" evidence="7">
    <location>
        <begin position="223"/>
        <end position="233"/>
    </location>
</feature>
<comment type="subcellular location">
    <subcellularLocation>
        <location evidence="1">Membrane</location>
        <topology evidence="1">Single-pass membrane protein</topology>
    </subcellularLocation>
</comment>
<dbReference type="SUPFAM" id="SSF49452">
    <property type="entry name" value="Starch-binding domain-like"/>
    <property type="match status" value="1"/>
</dbReference>
<dbReference type="AlphaFoldDB" id="R7UDZ9"/>
<dbReference type="EMBL" id="KB302448">
    <property type="protein sequence ID" value="ELU04326.1"/>
    <property type="molecule type" value="Genomic_DNA"/>
</dbReference>
<evidence type="ECO:0000256" key="2">
    <source>
        <dbReference type="ARBA" id="ARBA00008880"/>
    </source>
</evidence>
<dbReference type="EMBL" id="AMQN01008214">
    <property type="status" value="NOT_ANNOTATED_CDS"/>
    <property type="molecule type" value="Genomic_DNA"/>
</dbReference>
<dbReference type="OMA" id="MMLAMPY"/>
<evidence type="ECO:0000256" key="8">
    <source>
        <dbReference type="SAM" id="Phobius"/>
    </source>
</evidence>
<keyword evidence="5 8" id="KW-1133">Transmembrane helix</keyword>
<keyword evidence="3 8" id="KW-0812">Transmembrane</keyword>
<sequence length="233" mass="26071">MHLNKMTPDFLILSLIFALLRGIGANPEEEGNDKSLFKIEGKVLAPQSADQDWISSTKILVDGGANIGFLKSDGTFVINNVPSGSYIVEVVNPTFVFEPYRVDITSKGKTRGRKLNNLQPSAVQTVTYPLKFKSRGKAEYFQRREEWRISDLLFNPMVMMMIVPCLMFLVLPKLMNTADPETQKEMQQSMNMFTNPKQNMPDISETLTSWLGGNPAAGNAGRKAAKPRPLKKK</sequence>
<dbReference type="InterPro" id="IPR039163">
    <property type="entry name" value="EMC7"/>
</dbReference>
<evidence type="ECO:0000256" key="4">
    <source>
        <dbReference type="ARBA" id="ARBA00022729"/>
    </source>
</evidence>
<dbReference type="GO" id="GO:0072546">
    <property type="term" value="C:EMC complex"/>
    <property type="evidence" value="ECO:0007669"/>
    <property type="project" value="TreeGrafter"/>
</dbReference>
<dbReference type="GO" id="GO:0030246">
    <property type="term" value="F:carbohydrate binding"/>
    <property type="evidence" value="ECO:0007669"/>
    <property type="project" value="InterPro"/>
</dbReference>
<dbReference type="PANTHER" id="PTHR13605">
    <property type="entry name" value="ER MEMBRANE PROTEIN COMPLEX SUBUNIT 7"/>
    <property type="match status" value="1"/>
</dbReference>
<dbReference type="STRING" id="283909.R7UDZ9"/>
<feature type="signal peptide" evidence="9">
    <location>
        <begin position="1"/>
        <end position="25"/>
    </location>
</feature>
<evidence type="ECO:0000256" key="7">
    <source>
        <dbReference type="SAM" id="MobiDB-lite"/>
    </source>
</evidence>